<dbReference type="CDD" id="cd08556">
    <property type="entry name" value="GDPD"/>
    <property type="match status" value="1"/>
</dbReference>
<reference evidence="2" key="1">
    <citation type="submission" date="2020-05" db="EMBL/GenBank/DDBJ databases">
        <authorList>
            <person name="Chiriac C."/>
            <person name="Salcher M."/>
            <person name="Ghai R."/>
            <person name="Kavagutti S V."/>
        </authorList>
    </citation>
    <scope>NUCLEOTIDE SEQUENCE</scope>
</reference>
<dbReference type="PROSITE" id="PS51704">
    <property type="entry name" value="GP_PDE"/>
    <property type="match status" value="1"/>
</dbReference>
<sequence>MVVQVLAHRGASRAERENTIAAFRRAGEMGAHGVELDVRRAADDVLVVHHDAHLADGRVIREVSSVDIAANELTAHIPTLDQALDACAGMWVNVEIKNDPQEPDFDTTEWVADQTMALLDRRGESHRWLISSFRIETVDRCRAIAPHVRTAWLTGPTPEDVVELLTTRGHSALHPWVRMLSRDVIDRCHQAGIQVNTWTCDDPERMRELIEWGIDGICTNVPDIALEILAAG</sequence>
<dbReference type="EMBL" id="CAFAAI010000216">
    <property type="protein sequence ID" value="CAB4804892.1"/>
    <property type="molecule type" value="Genomic_DNA"/>
</dbReference>
<dbReference type="InterPro" id="IPR030395">
    <property type="entry name" value="GP_PDE_dom"/>
</dbReference>
<name>A0A6J6Y619_9ZZZZ</name>
<proteinExistence type="predicted"/>
<protein>
    <submittedName>
        <fullName evidence="2">Unannotated protein</fullName>
    </submittedName>
</protein>
<dbReference type="GO" id="GO:0008081">
    <property type="term" value="F:phosphoric diester hydrolase activity"/>
    <property type="evidence" value="ECO:0007669"/>
    <property type="project" value="InterPro"/>
</dbReference>
<feature type="domain" description="GP-PDE" evidence="1">
    <location>
        <begin position="3"/>
        <end position="229"/>
    </location>
</feature>
<dbReference type="Gene3D" id="3.20.20.190">
    <property type="entry name" value="Phosphatidylinositol (PI) phosphodiesterase"/>
    <property type="match status" value="1"/>
</dbReference>
<dbReference type="Pfam" id="PF03009">
    <property type="entry name" value="GDPD"/>
    <property type="match status" value="1"/>
</dbReference>
<evidence type="ECO:0000313" key="2">
    <source>
        <dbReference type="EMBL" id="CAB4804892.1"/>
    </source>
</evidence>
<gene>
    <name evidence="2" type="ORF">UFOPK2992_01228</name>
</gene>
<accession>A0A6J6Y619</accession>
<dbReference type="InterPro" id="IPR017946">
    <property type="entry name" value="PLC-like_Pdiesterase_TIM-brl"/>
</dbReference>
<organism evidence="2">
    <name type="scientific">freshwater metagenome</name>
    <dbReference type="NCBI Taxonomy" id="449393"/>
    <lineage>
        <taxon>unclassified sequences</taxon>
        <taxon>metagenomes</taxon>
        <taxon>ecological metagenomes</taxon>
    </lineage>
</organism>
<dbReference type="SUPFAM" id="SSF51695">
    <property type="entry name" value="PLC-like phosphodiesterases"/>
    <property type="match status" value="1"/>
</dbReference>
<dbReference type="AlphaFoldDB" id="A0A6J6Y619"/>
<dbReference type="GO" id="GO:0006629">
    <property type="term" value="P:lipid metabolic process"/>
    <property type="evidence" value="ECO:0007669"/>
    <property type="project" value="InterPro"/>
</dbReference>
<dbReference type="PANTHER" id="PTHR46211:SF1">
    <property type="entry name" value="GLYCEROPHOSPHODIESTER PHOSPHODIESTERASE, CYTOPLASMIC"/>
    <property type="match status" value="1"/>
</dbReference>
<dbReference type="PANTHER" id="PTHR46211">
    <property type="entry name" value="GLYCEROPHOSPHORYL DIESTER PHOSPHODIESTERASE"/>
    <property type="match status" value="1"/>
</dbReference>
<evidence type="ECO:0000259" key="1">
    <source>
        <dbReference type="PROSITE" id="PS51704"/>
    </source>
</evidence>